<dbReference type="OrthoDB" id="6372935at2759"/>
<feature type="region of interest" description="Disordered" evidence="1">
    <location>
        <begin position="73"/>
        <end position="128"/>
    </location>
</feature>
<dbReference type="Proteomes" id="UP000708208">
    <property type="component" value="Unassembled WGS sequence"/>
</dbReference>
<evidence type="ECO:0000256" key="1">
    <source>
        <dbReference type="SAM" id="MobiDB-lite"/>
    </source>
</evidence>
<name>A0A8J2JRU3_9HEXA</name>
<feature type="non-terminal residue" evidence="2">
    <location>
        <position position="1"/>
    </location>
</feature>
<organism evidence="2 3">
    <name type="scientific">Allacma fusca</name>
    <dbReference type="NCBI Taxonomy" id="39272"/>
    <lineage>
        <taxon>Eukaryota</taxon>
        <taxon>Metazoa</taxon>
        <taxon>Ecdysozoa</taxon>
        <taxon>Arthropoda</taxon>
        <taxon>Hexapoda</taxon>
        <taxon>Collembola</taxon>
        <taxon>Symphypleona</taxon>
        <taxon>Sminthuridae</taxon>
        <taxon>Allacma</taxon>
    </lineage>
</organism>
<feature type="compositionally biased region" description="Low complexity" evidence="1">
    <location>
        <begin position="292"/>
        <end position="302"/>
    </location>
</feature>
<protein>
    <submittedName>
        <fullName evidence="2">Uncharacterized protein</fullName>
    </submittedName>
</protein>
<feature type="compositionally biased region" description="Polar residues" evidence="1">
    <location>
        <begin position="27"/>
        <end position="41"/>
    </location>
</feature>
<evidence type="ECO:0000313" key="2">
    <source>
        <dbReference type="EMBL" id="CAG7689170.1"/>
    </source>
</evidence>
<dbReference type="EMBL" id="CAJVCH010020382">
    <property type="protein sequence ID" value="CAG7689170.1"/>
    <property type="molecule type" value="Genomic_DNA"/>
</dbReference>
<feature type="compositionally biased region" description="Polar residues" evidence="1">
    <location>
        <begin position="282"/>
        <end position="291"/>
    </location>
</feature>
<feature type="region of interest" description="Disordered" evidence="1">
    <location>
        <begin position="280"/>
        <end position="302"/>
    </location>
</feature>
<comment type="caution">
    <text evidence="2">The sequence shown here is derived from an EMBL/GenBank/DDBJ whole genome shotgun (WGS) entry which is preliminary data.</text>
</comment>
<reference evidence="2" key="1">
    <citation type="submission" date="2021-06" db="EMBL/GenBank/DDBJ databases">
        <authorList>
            <person name="Hodson N. C."/>
            <person name="Mongue J. A."/>
            <person name="Jaron S. K."/>
        </authorList>
    </citation>
    <scope>NUCLEOTIDE SEQUENCE</scope>
</reference>
<sequence>ENGSVEEKPKVSQTKSFVQQVGEVESSETTPQMSWNEFSPSPLNPWLAPKVNLRGQLNRWILSPGDSQKMVTLSNQAYSPPPNSRHPYLQPTADVGPSQSNSASSYESFQASPQSSQEISEEDQYGQQDSAIDDDEGELQGIDVGELFDLASNLYASGTNTSDLQGFLRALNDTMNKGNNSDMLVHLNDLYSRPPVVAAEYPHGSVGRNAYETSLTAFVFMSFGVFLLNQIHSFIAKDSITGRNQEGRLFSLNSLQENEDEESNLDILFNPPPLNWTEGLTKFNSNRNETGSENSSASSSSNSFINSSYVNNMFRALLNLINAYTKNSQVLECIWSLYCQDLDQTAGKQGLYGIAARINSIGLRLIMDQIPAELTLDVMLRSLLGWDGLPCTKMFPKCQKDNAVLTLQTATSGNSPSP</sequence>
<feature type="region of interest" description="Disordered" evidence="1">
    <location>
        <begin position="1"/>
        <end position="48"/>
    </location>
</feature>
<accession>A0A8J2JRU3</accession>
<gene>
    <name evidence="2" type="ORF">AFUS01_LOCUS3391</name>
</gene>
<proteinExistence type="predicted"/>
<feature type="compositionally biased region" description="Basic and acidic residues" evidence="1">
    <location>
        <begin position="1"/>
        <end position="10"/>
    </location>
</feature>
<evidence type="ECO:0000313" key="3">
    <source>
        <dbReference type="Proteomes" id="UP000708208"/>
    </source>
</evidence>
<feature type="compositionally biased region" description="Polar residues" evidence="1">
    <location>
        <begin position="97"/>
        <end position="118"/>
    </location>
</feature>
<keyword evidence="3" id="KW-1185">Reference proteome</keyword>
<dbReference type="AlphaFoldDB" id="A0A8J2JRU3"/>